<proteinExistence type="predicted"/>
<keyword evidence="1" id="KW-0472">Membrane</keyword>
<dbReference type="OrthoDB" id="3852117at2"/>
<dbReference type="Proteomes" id="UP000248889">
    <property type="component" value="Unassembled WGS sequence"/>
</dbReference>
<keyword evidence="1" id="KW-0812">Transmembrane</keyword>
<protein>
    <submittedName>
        <fullName evidence="2">Uncharacterized protein</fullName>
    </submittedName>
</protein>
<comment type="caution">
    <text evidence="2">The sequence shown here is derived from an EMBL/GenBank/DDBJ whole genome shotgun (WGS) entry which is preliminary data.</text>
</comment>
<accession>A0A2X0J2R0</accession>
<reference evidence="2 3" key="1">
    <citation type="submission" date="2018-06" db="EMBL/GenBank/DDBJ databases">
        <title>Streptacidiphilus pinicola sp. nov., isolated from pine grove soil.</title>
        <authorList>
            <person name="Roh S.G."/>
            <person name="Park S."/>
            <person name="Kim M.-K."/>
            <person name="Yun B.-R."/>
            <person name="Park J."/>
            <person name="Kim M.J."/>
            <person name="Kim Y.S."/>
            <person name="Kim S.B."/>
        </authorList>
    </citation>
    <scope>NUCLEOTIDE SEQUENCE [LARGE SCALE GENOMIC DNA]</scope>
    <source>
        <strain evidence="2 3">MMS16-CNU450</strain>
    </source>
</reference>
<organism evidence="2 3">
    <name type="scientific">Streptacidiphilus pinicola</name>
    <dbReference type="NCBI Taxonomy" id="2219663"/>
    <lineage>
        <taxon>Bacteria</taxon>
        <taxon>Bacillati</taxon>
        <taxon>Actinomycetota</taxon>
        <taxon>Actinomycetes</taxon>
        <taxon>Kitasatosporales</taxon>
        <taxon>Streptomycetaceae</taxon>
        <taxon>Streptacidiphilus</taxon>
    </lineage>
</organism>
<evidence type="ECO:0000313" key="3">
    <source>
        <dbReference type="Proteomes" id="UP000248889"/>
    </source>
</evidence>
<keyword evidence="1" id="KW-1133">Transmembrane helix</keyword>
<gene>
    <name evidence="2" type="ORF">DN069_31450</name>
</gene>
<evidence type="ECO:0000256" key="1">
    <source>
        <dbReference type="SAM" id="Phobius"/>
    </source>
</evidence>
<keyword evidence="3" id="KW-1185">Reference proteome</keyword>
<sequence>MGDAVIGGPDTVPLRPKRLTVPTWRRLLGLAITLAAFAAVILVGQVVGWLTAAQTSAHAAQAADGQARLLVMALRQLTPDGAPAEARFAQVSSGLSAVLVGDRSLGAAEARFTVQITGHATTGSFGGHQSVDVERCYVVDWRPPHVSDPAPVRCPALPAVADGMESATQLAQDLNTAGGIGSGRYLAAGVLGACAFGEQSRNGFLSWPAPALTPCDGANAAKAALFRD</sequence>
<evidence type="ECO:0000313" key="2">
    <source>
        <dbReference type="EMBL" id="RAG81688.1"/>
    </source>
</evidence>
<dbReference type="EMBL" id="QKYN01000144">
    <property type="protein sequence ID" value="RAG81688.1"/>
    <property type="molecule type" value="Genomic_DNA"/>
</dbReference>
<dbReference type="RefSeq" id="WP_111506642.1">
    <property type="nucleotide sequence ID" value="NZ_QKYN01000144.1"/>
</dbReference>
<feature type="transmembrane region" description="Helical" evidence="1">
    <location>
        <begin position="27"/>
        <end position="50"/>
    </location>
</feature>
<dbReference type="AlphaFoldDB" id="A0A2X0J2R0"/>
<name>A0A2X0J2R0_9ACTN</name>